<feature type="region of interest" description="Disordered" evidence="4">
    <location>
        <begin position="416"/>
        <end position="473"/>
    </location>
</feature>
<comment type="similarity">
    <text evidence="2">Belongs to the SURF6 family.</text>
</comment>
<comment type="subcellular location">
    <subcellularLocation>
        <location evidence="1">Nucleus</location>
    </subcellularLocation>
</comment>
<proteinExistence type="inferred from homology"/>
<feature type="region of interest" description="Disordered" evidence="4">
    <location>
        <begin position="92"/>
        <end position="328"/>
    </location>
</feature>
<feature type="compositionally biased region" description="Acidic residues" evidence="4">
    <location>
        <begin position="185"/>
        <end position="196"/>
    </location>
</feature>
<dbReference type="EMBL" id="CADEPM010000004">
    <property type="protein sequence ID" value="CAB3404371.1"/>
    <property type="molecule type" value="Genomic_DNA"/>
</dbReference>
<dbReference type="GO" id="GO:0003677">
    <property type="term" value="F:DNA binding"/>
    <property type="evidence" value="ECO:0007669"/>
    <property type="project" value="TreeGrafter"/>
</dbReference>
<evidence type="ECO:0000256" key="2">
    <source>
        <dbReference type="ARBA" id="ARBA00005904"/>
    </source>
</evidence>
<feature type="compositionally biased region" description="Basic and acidic residues" evidence="4">
    <location>
        <begin position="290"/>
        <end position="308"/>
    </location>
</feature>
<dbReference type="OrthoDB" id="444809at2759"/>
<evidence type="ECO:0000313" key="6">
    <source>
        <dbReference type="EMBL" id="CAB3404371.1"/>
    </source>
</evidence>
<feature type="compositionally biased region" description="Basic and acidic residues" evidence="4">
    <location>
        <begin position="246"/>
        <end position="255"/>
    </location>
</feature>
<dbReference type="InterPro" id="IPR029190">
    <property type="entry name" value="Rrp14/SURF6_C"/>
</dbReference>
<dbReference type="InterPro" id="IPR007019">
    <property type="entry name" value="SURF6"/>
</dbReference>
<evidence type="ECO:0000256" key="4">
    <source>
        <dbReference type="SAM" id="MobiDB-lite"/>
    </source>
</evidence>
<dbReference type="PANTHER" id="PTHR14369">
    <property type="entry name" value="SURFEIT LOCUS PROTEIN 6"/>
    <property type="match status" value="1"/>
</dbReference>
<evidence type="ECO:0000313" key="7">
    <source>
        <dbReference type="Proteomes" id="UP000494206"/>
    </source>
</evidence>
<dbReference type="Pfam" id="PF04935">
    <property type="entry name" value="SURF6"/>
    <property type="match status" value="1"/>
</dbReference>
<feature type="compositionally biased region" description="Basic and acidic residues" evidence="4">
    <location>
        <begin position="110"/>
        <end position="130"/>
    </location>
</feature>
<dbReference type="GO" id="GO:0005730">
    <property type="term" value="C:nucleolus"/>
    <property type="evidence" value="ECO:0007669"/>
    <property type="project" value="TreeGrafter"/>
</dbReference>
<evidence type="ECO:0000256" key="3">
    <source>
        <dbReference type="ARBA" id="ARBA00023242"/>
    </source>
</evidence>
<accession>A0A8S1EQU1</accession>
<feature type="compositionally biased region" description="Basic residues" evidence="4">
    <location>
        <begin position="277"/>
        <end position="289"/>
    </location>
</feature>
<gene>
    <name evidence="6" type="ORF">CBOVIS_LOCUS6718</name>
</gene>
<sequence length="473" mass="54786">MSSLLGNQSDGDEISALESKIMSYCNLIPVGCWGFDDDVKESLKQRKHSLVNRQLSKKERMSLPSQSKQQIAKNIGIVPTTVQEVLEWMSTSKKHSNVQPVNPKNNKNMTVDKTKVSKPMRKETEKKVEEDDKEDDSSDEDEKEEQNNDEEETVSAESSDEEETVNDEDETESEENIAVNGKVEESDDSSDEEDENQEPKTKKSKIPNSVLKSNSKIDEEIQKLEDESSESLEDKRQLALLKLQKKLNDFKQDRKGKGKAAKMTPEMAQKAEEERRLKRRESKLKLKQRRVAEKQLKENEKAVKKEEKSENDDEDKSNEKKTSIAFNKLKFEVKAEKKGKKDRTPKKERGLKLTGRDYKSLIAKVEETKAQIEKVREADPHKATIMEDELKWAKTMKRAAGGKVKDNLEKLKKALNKKNKMKEKKKEKWENRISKVSTEKEKKQEKRKQNLKKRIDEVKKRKLNKLKKKGRVL</sequence>
<feature type="domain" description="Ribosomal RNA-processing protein 14/surfeit locus protein 6 C-terminal" evidence="5">
    <location>
        <begin position="272"/>
        <end position="463"/>
    </location>
</feature>
<dbReference type="GO" id="GO:0042273">
    <property type="term" value="P:ribosomal large subunit biogenesis"/>
    <property type="evidence" value="ECO:0007669"/>
    <property type="project" value="TreeGrafter"/>
</dbReference>
<evidence type="ECO:0000256" key="1">
    <source>
        <dbReference type="ARBA" id="ARBA00004123"/>
    </source>
</evidence>
<reference evidence="6 7" key="1">
    <citation type="submission" date="2020-04" db="EMBL/GenBank/DDBJ databases">
        <authorList>
            <person name="Laetsch R D."/>
            <person name="Stevens L."/>
            <person name="Kumar S."/>
            <person name="Blaxter L. M."/>
        </authorList>
    </citation>
    <scope>NUCLEOTIDE SEQUENCE [LARGE SCALE GENOMIC DNA]</scope>
</reference>
<dbReference type="PANTHER" id="PTHR14369:SF0">
    <property type="entry name" value="SURFEIT LOCUS PROTEIN 6"/>
    <property type="match status" value="1"/>
</dbReference>
<feature type="compositionally biased region" description="Basic and acidic residues" evidence="4">
    <location>
        <begin position="215"/>
        <end position="237"/>
    </location>
</feature>
<comment type="caution">
    <text evidence="6">The sequence shown here is derived from an EMBL/GenBank/DDBJ whole genome shotgun (WGS) entry which is preliminary data.</text>
</comment>
<keyword evidence="3" id="KW-0539">Nucleus</keyword>
<dbReference type="GO" id="GO:0042274">
    <property type="term" value="P:ribosomal small subunit biogenesis"/>
    <property type="evidence" value="ECO:0007669"/>
    <property type="project" value="TreeGrafter"/>
</dbReference>
<keyword evidence="7" id="KW-1185">Reference proteome</keyword>
<dbReference type="Proteomes" id="UP000494206">
    <property type="component" value="Unassembled WGS sequence"/>
</dbReference>
<evidence type="ECO:0000259" key="5">
    <source>
        <dbReference type="Pfam" id="PF04935"/>
    </source>
</evidence>
<feature type="compositionally biased region" description="Low complexity" evidence="4">
    <location>
        <begin position="97"/>
        <end position="108"/>
    </location>
</feature>
<name>A0A8S1EQU1_9PELO</name>
<protein>
    <recommendedName>
        <fullName evidence="5">Ribosomal RNA-processing protein 14/surfeit locus protein 6 C-terminal domain-containing protein</fullName>
    </recommendedName>
</protein>
<dbReference type="GO" id="GO:0003723">
    <property type="term" value="F:RNA binding"/>
    <property type="evidence" value="ECO:0007669"/>
    <property type="project" value="TreeGrafter"/>
</dbReference>
<feature type="compositionally biased region" description="Basic and acidic residues" evidence="4">
    <location>
        <begin position="424"/>
        <end position="459"/>
    </location>
</feature>
<feature type="compositionally biased region" description="Basic residues" evidence="4">
    <location>
        <begin position="460"/>
        <end position="473"/>
    </location>
</feature>
<feature type="compositionally biased region" description="Acidic residues" evidence="4">
    <location>
        <begin position="131"/>
        <end position="175"/>
    </location>
</feature>
<organism evidence="6 7">
    <name type="scientific">Caenorhabditis bovis</name>
    <dbReference type="NCBI Taxonomy" id="2654633"/>
    <lineage>
        <taxon>Eukaryota</taxon>
        <taxon>Metazoa</taxon>
        <taxon>Ecdysozoa</taxon>
        <taxon>Nematoda</taxon>
        <taxon>Chromadorea</taxon>
        <taxon>Rhabditida</taxon>
        <taxon>Rhabditina</taxon>
        <taxon>Rhabditomorpha</taxon>
        <taxon>Rhabditoidea</taxon>
        <taxon>Rhabditidae</taxon>
        <taxon>Peloderinae</taxon>
        <taxon>Caenorhabditis</taxon>
    </lineage>
</organism>
<dbReference type="AlphaFoldDB" id="A0A8S1EQU1"/>